<dbReference type="PANTHER" id="PTHR43221:SF3">
    <property type="entry name" value="SLL1280 PROTEIN"/>
    <property type="match status" value="1"/>
</dbReference>
<dbReference type="InterPro" id="IPR050083">
    <property type="entry name" value="HtpX_protease"/>
</dbReference>
<dbReference type="GO" id="GO:0004222">
    <property type="term" value="F:metalloendopeptidase activity"/>
    <property type="evidence" value="ECO:0007669"/>
    <property type="project" value="InterPro"/>
</dbReference>
<name>A0A7G1KQM2_9NOCA</name>
<comment type="similarity">
    <text evidence="10">Belongs to the peptidase M48 family.</text>
</comment>
<dbReference type="InterPro" id="IPR001915">
    <property type="entry name" value="Peptidase_M48"/>
</dbReference>
<evidence type="ECO:0000256" key="2">
    <source>
        <dbReference type="ARBA" id="ARBA00022670"/>
    </source>
</evidence>
<keyword evidence="8 10" id="KW-0482">Metalloprotease</keyword>
<evidence type="ECO:0000256" key="7">
    <source>
        <dbReference type="ARBA" id="ARBA00022989"/>
    </source>
</evidence>
<sequence>MTSPDRIRRSFPGISTRAWEHPADRTALVALRSFAGFDTVLRTLSGLLRERQHRLLYLATAVRVDERQFRTLHQLRADAVRILDAPAAPEMYVLQDPSANALTIGMDQPFIVLTTGLIELLDTEDLRFVIGHELGHALSGHAVYRTMLMHLLRLASNVGWMPVGGWALRAIVAALMEWSRKSELSGDRAGLLCGQDVDASVRVHMKLAGGAMVHEMNHAAFLQQADDYDRTGDLRDGVLKLLNLELRTHPFSVLRAAELRRWIAAGDYDRILDGRYPRREHDRNTRISDEIREAARAYRENFDASEDPLIRTVRDLGRDVGAAVSTVGQEVGDRVSKIGKRLGL</sequence>
<dbReference type="GO" id="GO:0046872">
    <property type="term" value="F:metal ion binding"/>
    <property type="evidence" value="ECO:0007669"/>
    <property type="project" value="UniProtKB-KW"/>
</dbReference>
<evidence type="ECO:0000256" key="4">
    <source>
        <dbReference type="ARBA" id="ARBA00022723"/>
    </source>
</evidence>
<protein>
    <submittedName>
        <fullName evidence="12">Zn-dependent protease</fullName>
    </submittedName>
</protein>
<comment type="cofactor">
    <cofactor evidence="10">
        <name>Zn(2+)</name>
        <dbReference type="ChEBI" id="CHEBI:29105"/>
    </cofactor>
    <text evidence="10">Binds 1 zinc ion per subunit.</text>
</comment>
<dbReference type="PANTHER" id="PTHR43221">
    <property type="entry name" value="PROTEASE HTPX"/>
    <property type="match status" value="1"/>
</dbReference>
<evidence type="ECO:0000256" key="9">
    <source>
        <dbReference type="ARBA" id="ARBA00023136"/>
    </source>
</evidence>
<dbReference type="Gene3D" id="3.30.2010.10">
    <property type="entry name" value="Metalloproteases ('zincins'), catalytic domain"/>
    <property type="match status" value="1"/>
</dbReference>
<keyword evidence="6 10" id="KW-0862">Zinc</keyword>
<keyword evidence="9" id="KW-0472">Membrane</keyword>
<evidence type="ECO:0000259" key="11">
    <source>
        <dbReference type="Pfam" id="PF01435"/>
    </source>
</evidence>
<dbReference type="AlphaFoldDB" id="A0A7G1KQM2"/>
<keyword evidence="4" id="KW-0479">Metal-binding</keyword>
<dbReference type="Pfam" id="PF01435">
    <property type="entry name" value="Peptidase_M48"/>
    <property type="match status" value="1"/>
</dbReference>
<dbReference type="GO" id="GO:0006508">
    <property type="term" value="P:proteolysis"/>
    <property type="evidence" value="ECO:0007669"/>
    <property type="project" value="UniProtKB-KW"/>
</dbReference>
<evidence type="ECO:0000256" key="6">
    <source>
        <dbReference type="ARBA" id="ARBA00022833"/>
    </source>
</evidence>
<organism evidence="12 13">
    <name type="scientific">Nocardia wallacei</name>
    <dbReference type="NCBI Taxonomy" id="480035"/>
    <lineage>
        <taxon>Bacteria</taxon>
        <taxon>Bacillati</taxon>
        <taxon>Actinomycetota</taxon>
        <taxon>Actinomycetes</taxon>
        <taxon>Mycobacteriales</taxon>
        <taxon>Nocardiaceae</taxon>
        <taxon>Nocardia</taxon>
    </lineage>
</organism>
<evidence type="ECO:0000256" key="8">
    <source>
        <dbReference type="ARBA" id="ARBA00023049"/>
    </source>
</evidence>
<dbReference type="Proteomes" id="UP000516173">
    <property type="component" value="Chromosome"/>
</dbReference>
<keyword evidence="3" id="KW-0812">Transmembrane</keyword>
<keyword evidence="7" id="KW-1133">Transmembrane helix</keyword>
<feature type="domain" description="Peptidase M48" evidence="11">
    <location>
        <begin position="67"/>
        <end position="262"/>
    </location>
</feature>
<keyword evidence="1" id="KW-1003">Cell membrane</keyword>
<evidence type="ECO:0000256" key="10">
    <source>
        <dbReference type="RuleBase" id="RU003983"/>
    </source>
</evidence>
<gene>
    <name evidence="12" type="ORF">NWFMUON74_53570</name>
</gene>
<evidence type="ECO:0000256" key="1">
    <source>
        <dbReference type="ARBA" id="ARBA00022475"/>
    </source>
</evidence>
<keyword evidence="13" id="KW-1185">Reference proteome</keyword>
<dbReference type="GeneID" id="80349793"/>
<dbReference type="KEGG" id="nwl:NWFMUON74_53570"/>
<dbReference type="CDD" id="cd07325">
    <property type="entry name" value="M48_Ste24p_like"/>
    <property type="match status" value="1"/>
</dbReference>
<proteinExistence type="inferred from homology"/>
<accession>A0A7G1KQM2</accession>
<evidence type="ECO:0000313" key="12">
    <source>
        <dbReference type="EMBL" id="BCK57585.1"/>
    </source>
</evidence>
<evidence type="ECO:0000256" key="5">
    <source>
        <dbReference type="ARBA" id="ARBA00022801"/>
    </source>
</evidence>
<evidence type="ECO:0000313" key="13">
    <source>
        <dbReference type="Proteomes" id="UP000516173"/>
    </source>
</evidence>
<dbReference type="EMBL" id="AP023396">
    <property type="protein sequence ID" value="BCK57585.1"/>
    <property type="molecule type" value="Genomic_DNA"/>
</dbReference>
<evidence type="ECO:0000256" key="3">
    <source>
        <dbReference type="ARBA" id="ARBA00022692"/>
    </source>
</evidence>
<keyword evidence="5 10" id="KW-0378">Hydrolase</keyword>
<dbReference type="RefSeq" id="WP_187684470.1">
    <property type="nucleotide sequence ID" value="NZ_AP023396.1"/>
</dbReference>
<keyword evidence="2 10" id="KW-0645">Protease</keyword>
<reference evidence="12 13" key="1">
    <citation type="submission" date="2020-08" db="EMBL/GenBank/DDBJ databases">
        <title>Genome Sequencing of Nocardia wallacei strain FMUON74 and assembly.</title>
        <authorList>
            <person name="Toyokawa M."/>
            <person name="Uesaka K."/>
        </authorList>
    </citation>
    <scope>NUCLEOTIDE SEQUENCE [LARGE SCALE GENOMIC DNA]</scope>
    <source>
        <strain evidence="12 13">FMUON74</strain>
    </source>
</reference>